<evidence type="ECO:0000313" key="5">
    <source>
        <dbReference type="Proteomes" id="UP000784700"/>
    </source>
</evidence>
<evidence type="ECO:0000256" key="2">
    <source>
        <dbReference type="SAM" id="MobiDB-lite"/>
    </source>
</evidence>
<organism evidence="4 5">
    <name type="scientific">Apilactobacillus micheneri</name>
    <dbReference type="NCBI Taxonomy" id="1899430"/>
    <lineage>
        <taxon>Bacteria</taxon>
        <taxon>Bacillati</taxon>
        <taxon>Bacillota</taxon>
        <taxon>Bacilli</taxon>
        <taxon>Lactobacillales</taxon>
        <taxon>Lactobacillaceae</taxon>
        <taxon>Apilactobacillus</taxon>
    </lineage>
</organism>
<evidence type="ECO:0000256" key="1">
    <source>
        <dbReference type="SAM" id="Coils"/>
    </source>
</evidence>
<comment type="caution">
    <text evidence="4">The sequence shown here is derived from an EMBL/GenBank/DDBJ whole genome shotgun (WGS) entry which is preliminary data.</text>
</comment>
<dbReference type="Proteomes" id="UP000784700">
    <property type="component" value="Unassembled WGS sequence"/>
</dbReference>
<dbReference type="RefSeq" id="WP_140936271.1">
    <property type="nucleotide sequence ID" value="NZ_QUBF01000004.1"/>
</dbReference>
<feature type="region of interest" description="Disordered" evidence="2">
    <location>
        <begin position="255"/>
        <end position="279"/>
    </location>
</feature>
<evidence type="ECO:0000256" key="3">
    <source>
        <dbReference type="SAM" id="SignalP"/>
    </source>
</evidence>
<dbReference type="EMBL" id="QUBG01000004">
    <property type="protein sequence ID" value="TPR43740.1"/>
    <property type="molecule type" value="Genomic_DNA"/>
</dbReference>
<evidence type="ECO:0000313" key="4">
    <source>
        <dbReference type="EMBL" id="TPR43740.1"/>
    </source>
</evidence>
<evidence type="ECO:0008006" key="6">
    <source>
        <dbReference type="Google" id="ProtNLM"/>
    </source>
</evidence>
<keyword evidence="3" id="KW-0732">Signal</keyword>
<accession>A0A9Q8IM28</accession>
<gene>
    <name evidence="4" type="ORF">DY130_04725</name>
</gene>
<feature type="compositionally biased region" description="Basic and acidic residues" evidence="2">
    <location>
        <begin position="255"/>
        <end position="270"/>
    </location>
</feature>
<protein>
    <recommendedName>
        <fullName evidence="6">Extracellular protein</fullName>
    </recommendedName>
</protein>
<reference evidence="4" key="1">
    <citation type="submission" date="2018-08" db="EMBL/GenBank/DDBJ databases">
        <title>Comparative genomics of wild bee and flower associated Lactobacillus reveals potential adaptation to the bee host.</title>
        <authorList>
            <person name="Vuong H.Q."/>
            <person name="Mcfrederick Q.S."/>
        </authorList>
    </citation>
    <scope>NUCLEOTIDE SEQUENCE</scope>
    <source>
        <strain evidence="4">HV_63</strain>
    </source>
</reference>
<sequence>MKKLTKIALTAVAALSLVGVSTPIMSAHADSNFFVHNWDEPKNPIPQTDQGNAMQNYNDNDLQVMRNKLPKFKPRWGHYKHVRNTNEFHTYNDSANGNSLITKWYLPTGFNVSPEEHGNYQGIVMANNSIYLLESMGTGANQGAIIRFKLDALEKMGMMDNGNQNLLLNIFSYFNPYTDQGRQNNQQFVDYINATADSRADMKKSTSQLQKAQTEVKNGKDVINKSAENYRKVSRAYKHKYAKEIKKYFNVDKDKNNDRVRNNRNQDMKKQNHKISNNPKDYLAKSINFKQLSKAEQRKARKLISARVAVKKTFHEYKLLRDKVYKQIDQSKAKIATLQQKISSDQDQINKAQNGNQLLGQYEAVTDSVEASPLINIGHGQTMSYNPANNHLYLAQDDKMGDFSNDDKNQITELDADTLQPVHQYSFKLMHNGQNLGLHTLAFDKQGRAYIGVHSGPNGVKKAYSLYIGSLNNDKVSFRPAKQVIHWAGSWNQNLTYNPVTDRIYMVSNDMVTSVPVDKLNAGTLKSKDVHYNAFNSGREWEGLTFDGEGHAYALLLWRGEILRSDYVLE</sequence>
<feature type="chain" id="PRO_5040342561" description="Extracellular protein" evidence="3">
    <location>
        <begin position="30"/>
        <end position="570"/>
    </location>
</feature>
<dbReference type="SUPFAM" id="SSF63825">
    <property type="entry name" value="YWTD domain"/>
    <property type="match status" value="1"/>
</dbReference>
<name>A0A9Q8IM28_9LACO</name>
<dbReference type="AlphaFoldDB" id="A0A9Q8IM28"/>
<feature type="signal peptide" evidence="3">
    <location>
        <begin position="1"/>
        <end position="29"/>
    </location>
</feature>
<proteinExistence type="predicted"/>
<keyword evidence="1" id="KW-0175">Coiled coil</keyword>
<feature type="coiled-coil region" evidence="1">
    <location>
        <begin position="321"/>
        <end position="355"/>
    </location>
</feature>